<reference evidence="1" key="1">
    <citation type="journal article" date="2023" name="GigaByte">
        <title>Genome assembly of the bearded iris, Iris pallida Lam.</title>
        <authorList>
            <person name="Bruccoleri R.E."/>
            <person name="Oakeley E.J."/>
            <person name="Faust A.M.E."/>
            <person name="Altorfer M."/>
            <person name="Dessus-Babus S."/>
            <person name="Burckhardt D."/>
            <person name="Oertli M."/>
            <person name="Naumann U."/>
            <person name="Petersen F."/>
            <person name="Wong J."/>
        </authorList>
    </citation>
    <scope>NUCLEOTIDE SEQUENCE</scope>
    <source>
        <strain evidence="1">GSM-AAB239-AS_SAM_17_03QT</strain>
    </source>
</reference>
<reference evidence="1" key="2">
    <citation type="submission" date="2023-04" db="EMBL/GenBank/DDBJ databases">
        <authorList>
            <person name="Bruccoleri R.E."/>
            <person name="Oakeley E.J."/>
            <person name="Faust A.-M."/>
            <person name="Dessus-Babus S."/>
            <person name="Altorfer M."/>
            <person name="Burckhardt D."/>
            <person name="Oertli M."/>
            <person name="Naumann U."/>
            <person name="Petersen F."/>
            <person name="Wong J."/>
        </authorList>
    </citation>
    <scope>NUCLEOTIDE SEQUENCE</scope>
    <source>
        <strain evidence="1">GSM-AAB239-AS_SAM_17_03QT</strain>
        <tissue evidence="1">Leaf</tissue>
    </source>
</reference>
<sequence>MELIGKFEAVVLEFVGSIASFMIIDEFVIECISSFDFLFDFELF</sequence>
<accession>A0AAX6E529</accession>
<dbReference type="EMBL" id="JANAVB010040018">
    <property type="protein sequence ID" value="KAJ6799053.1"/>
    <property type="molecule type" value="Genomic_DNA"/>
</dbReference>
<dbReference type="AlphaFoldDB" id="A0AAX6E529"/>
<protein>
    <submittedName>
        <fullName evidence="1">Uncharacterized protein</fullName>
    </submittedName>
</protein>
<gene>
    <name evidence="1" type="ORF">M6B38_209115</name>
</gene>
<name>A0AAX6E529_IRIPA</name>
<evidence type="ECO:0000313" key="2">
    <source>
        <dbReference type="Proteomes" id="UP001140949"/>
    </source>
</evidence>
<proteinExistence type="predicted"/>
<dbReference type="Proteomes" id="UP001140949">
    <property type="component" value="Unassembled WGS sequence"/>
</dbReference>
<organism evidence="1 2">
    <name type="scientific">Iris pallida</name>
    <name type="common">Sweet iris</name>
    <dbReference type="NCBI Taxonomy" id="29817"/>
    <lineage>
        <taxon>Eukaryota</taxon>
        <taxon>Viridiplantae</taxon>
        <taxon>Streptophyta</taxon>
        <taxon>Embryophyta</taxon>
        <taxon>Tracheophyta</taxon>
        <taxon>Spermatophyta</taxon>
        <taxon>Magnoliopsida</taxon>
        <taxon>Liliopsida</taxon>
        <taxon>Asparagales</taxon>
        <taxon>Iridaceae</taxon>
        <taxon>Iridoideae</taxon>
        <taxon>Irideae</taxon>
        <taxon>Iris</taxon>
    </lineage>
</organism>
<evidence type="ECO:0000313" key="1">
    <source>
        <dbReference type="EMBL" id="KAJ6799053.1"/>
    </source>
</evidence>
<comment type="caution">
    <text evidence="1">The sequence shown here is derived from an EMBL/GenBank/DDBJ whole genome shotgun (WGS) entry which is preliminary data.</text>
</comment>
<keyword evidence="2" id="KW-1185">Reference proteome</keyword>